<sequence>MKANRSGVRPFGQTTLLSSFVSASRHPNEDARSKPSKQSVSLSEFLNRKIAKTTSRSIKVKQSTFASIGSGNKDLGRQRDDAAGGGLVLDEASFRRFNRPAKDECSIGTSGVSGVGGFESESTGVNQDSRKRKDPCGVPSGDDERDSTPKYLVILGDDPKPRPKKREKRFIDQGSKPLYNHYANGCGWWDGDKEGVDSEEVGCNEVWEAMGSTTLGGLQWH</sequence>
<dbReference type="AlphaFoldDB" id="A0A8B7CML9"/>
<feature type="region of interest" description="Disordered" evidence="1">
    <location>
        <begin position="104"/>
        <end position="172"/>
    </location>
</feature>
<gene>
    <name evidence="3" type="primary">LOC103716266</name>
</gene>
<feature type="compositionally biased region" description="Polar residues" evidence="1">
    <location>
        <begin position="52"/>
        <end position="70"/>
    </location>
</feature>
<organism evidence="2 3">
    <name type="scientific">Phoenix dactylifera</name>
    <name type="common">Date palm</name>
    <dbReference type="NCBI Taxonomy" id="42345"/>
    <lineage>
        <taxon>Eukaryota</taxon>
        <taxon>Viridiplantae</taxon>
        <taxon>Streptophyta</taxon>
        <taxon>Embryophyta</taxon>
        <taxon>Tracheophyta</taxon>
        <taxon>Spermatophyta</taxon>
        <taxon>Magnoliopsida</taxon>
        <taxon>Liliopsida</taxon>
        <taxon>Arecaceae</taxon>
        <taxon>Coryphoideae</taxon>
        <taxon>Phoeniceae</taxon>
        <taxon>Phoenix</taxon>
    </lineage>
</organism>
<reference evidence="3" key="2">
    <citation type="submission" date="2025-08" db="UniProtKB">
        <authorList>
            <consortium name="RefSeq"/>
        </authorList>
    </citation>
    <scope>IDENTIFICATION</scope>
    <source>
        <tissue evidence="3">Young leaves</tissue>
    </source>
</reference>
<dbReference type="GeneID" id="103716266"/>
<evidence type="ECO:0000313" key="2">
    <source>
        <dbReference type="Proteomes" id="UP000228380"/>
    </source>
</evidence>
<accession>A0A8B7CML9</accession>
<evidence type="ECO:0000256" key="1">
    <source>
        <dbReference type="SAM" id="MobiDB-lite"/>
    </source>
</evidence>
<proteinExistence type="predicted"/>
<dbReference type="KEGG" id="pda:103716266"/>
<dbReference type="PANTHER" id="PTHR38382:SF1">
    <property type="entry name" value="RNA-BINDING PROTEIN"/>
    <property type="match status" value="1"/>
</dbReference>
<keyword evidence="2" id="KW-1185">Reference proteome</keyword>
<name>A0A8B7CML9_PHODC</name>
<feature type="region of interest" description="Disordered" evidence="1">
    <location>
        <begin position="19"/>
        <end position="79"/>
    </location>
</feature>
<protein>
    <submittedName>
        <fullName evidence="3">Uncharacterized protein LOC103716266</fullName>
    </submittedName>
</protein>
<dbReference type="Proteomes" id="UP000228380">
    <property type="component" value="Chromosome 2"/>
</dbReference>
<dbReference type="RefSeq" id="XP_008802421.2">
    <property type="nucleotide sequence ID" value="XM_008804199.3"/>
</dbReference>
<dbReference type="OrthoDB" id="753880at2759"/>
<dbReference type="PANTHER" id="PTHR38382">
    <property type="entry name" value="RNA-BINDING PROTEIN"/>
    <property type="match status" value="1"/>
</dbReference>
<reference evidence="2" key="1">
    <citation type="journal article" date="2019" name="Nat. Commun.">
        <title>Genome-wide association mapping of date palm fruit traits.</title>
        <authorList>
            <person name="Hazzouri K.M."/>
            <person name="Gros-Balthazard M."/>
            <person name="Flowers J.M."/>
            <person name="Copetti D."/>
            <person name="Lemansour A."/>
            <person name="Lebrun M."/>
            <person name="Masmoudi K."/>
            <person name="Ferrand S."/>
            <person name="Dhar M.I."/>
            <person name="Fresquez Z.A."/>
            <person name="Rosas U."/>
            <person name="Zhang J."/>
            <person name="Talag J."/>
            <person name="Lee S."/>
            <person name="Kudrna D."/>
            <person name="Powell R.F."/>
            <person name="Leitch I.J."/>
            <person name="Krueger R.R."/>
            <person name="Wing R.A."/>
            <person name="Amiri K.M.A."/>
            <person name="Purugganan M.D."/>
        </authorList>
    </citation>
    <scope>NUCLEOTIDE SEQUENCE [LARGE SCALE GENOMIC DNA]</scope>
    <source>
        <strain evidence="2">cv. Khalas</strain>
    </source>
</reference>
<evidence type="ECO:0000313" key="3">
    <source>
        <dbReference type="RefSeq" id="XP_008802421.2"/>
    </source>
</evidence>